<evidence type="ECO:0000256" key="3">
    <source>
        <dbReference type="ARBA" id="ARBA00022692"/>
    </source>
</evidence>
<dbReference type="Gene3D" id="3.80.10.10">
    <property type="entry name" value="Ribonuclease Inhibitor"/>
    <property type="match status" value="1"/>
</dbReference>
<evidence type="ECO:0000313" key="12">
    <source>
        <dbReference type="Proteomes" id="UP000436088"/>
    </source>
</evidence>
<dbReference type="PANTHER" id="PTHR45631:SF3">
    <property type="entry name" value="OS05G0393100 PROTEIN"/>
    <property type="match status" value="1"/>
</dbReference>
<dbReference type="SUPFAM" id="SSF52058">
    <property type="entry name" value="L domain-like"/>
    <property type="match status" value="1"/>
</dbReference>
<keyword evidence="2" id="KW-0433">Leucine-rich repeat</keyword>
<keyword evidence="12" id="KW-1185">Reference proteome</keyword>
<evidence type="ECO:0000256" key="2">
    <source>
        <dbReference type="ARBA" id="ARBA00022614"/>
    </source>
</evidence>
<evidence type="ECO:0000256" key="4">
    <source>
        <dbReference type="ARBA" id="ARBA00022729"/>
    </source>
</evidence>
<proteinExistence type="predicted"/>
<name>A0A6A3A4X8_HIBSY</name>
<dbReference type="InterPro" id="IPR013210">
    <property type="entry name" value="LRR_N_plant-typ"/>
</dbReference>
<dbReference type="EMBL" id="VEPZ02001046">
    <property type="protein sequence ID" value="KAE8698295.1"/>
    <property type="molecule type" value="Genomic_DNA"/>
</dbReference>
<keyword evidence="11" id="KW-0808">Transferase</keyword>
<sequence>MVDGTFWRVVNTTEDYQKGKPSSYEAVFEARGTTMSVCVAPNTYSESDPFISSLEMLILGDSLYNTTHFDSNALSLVARHSFGHNGSIIRYPDDRFDRYWEPYEGNVYVIASNNTPPVSGFWNIPPSKVFEGALSTDQLEALELSWPPSSLANSTYYIALYFAYNSDSIPSSSRLLDIHINDVMYCSNLGVTSAGAAVFATRWQLAGPTKITLSPVANSNISPLINAGEIFNVLPLGGRTHTRDVRALENFKKRLQNPPLDWNGDPCLPLDYAWTGITCSEGERIRVITLNLTSMGLLGSLSSSIANLTALSGIWLGNNSLSGVIPDLSSLKLLEILRLEDNQFNGDIPSSLGDIGRLRELFLQNNNLTGRIPDSLFGKPGLDLRTFGNRFLSPAPS</sequence>
<keyword evidence="6" id="KW-1133">Transmembrane helix</keyword>
<dbReference type="AlphaFoldDB" id="A0A6A3A4X8"/>
<dbReference type="Proteomes" id="UP000436088">
    <property type="component" value="Unassembled WGS sequence"/>
</dbReference>
<evidence type="ECO:0000256" key="8">
    <source>
        <dbReference type="ARBA" id="ARBA00023170"/>
    </source>
</evidence>
<keyword evidence="3" id="KW-0812">Transmembrane</keyword>
<dbReference type="GO" id="GO:0016020">
    <property type="term" value="C:membrane"/>
    <property type="evidence" value="ECO:0007669"/>
    <property type="project" value="UniProtKB-SubCell"/>
</dbReference>
<dbReference type="Pfam" id="PF00560">
    <property type="entry name" value="LRR_1"/>
    <property type="match status" value="2"/>
</dbReference>
<keyword evidence="11" id="KW-0418">Kinase</keyword>
<evidence type="ECO:0000313" key="11">
    <source>
        <dbReference type="EMBL" id="KAE8698295.1"/>
    </source>
</evidence>
<evidence type="ECO:0000256" key="6">
    <source>
        <dbReference type="ARBA" id="ARBA00022989"/>
    </source>
</evidence>
<keyword evidence="5" id="KW-0677">Repeat</keyword>
<dbReference type="PANTHER" id="PTHR45631">
    <property type="entry name" value="OS07G0107800 PROTEIN-RELATED"/>
    <property type="match status" value="1"/>
</dbReference>
<evidence type="ECO:0000259" key="10">
    <source>
        <dbReference type="Pfam" id="PF12819"/>
    </source>
</evidence>
<feature type="domain" description="Malectin-like" evidence="10">
    <location>
        <begin position="2"/>
        <end position="233"/>
    </location>
</feature>
<organism evidence="11 12">
    <name type="scientific">Hibiscus syriacus</name>
    <name type="common">Rose of Sharon</name>
    <dbReference type="NCBI Taxonomy" id="106335"/>
    <lineage>
        <taxon>Eukaryota</taxon>
        <taxon>Viridiplantae</taxon>
        <taxon>Streptophyta</taxon>
        <taxon>Embryophyta</taxon>
        <taxon>Tracheophyta</taxon>
        <taxon>Spermatophyta</taxon>
        <taxon>Magnoliopsida</taxon>
        <taxon>eudicotyledons</taxon>
        <taxon>Gunneridae</taxon>
        <taxon>Pentapetalae</taxon>
        <taxon>rosids</taxon>
        <taxon>malvids</taxon>
        <taxon>Malvales</taxon>
        <taxon>Malvaceae</taxon>
        <taxon>Malvoideae</taxon>
        <taxon>Hibiscus</taxon>
    </lineage>
</organism>
<accession>A0A6A3A4X8</accession>
<dbReference type="GO" id="GO:0016301">
    <property type="term" value="F:kinase activity"/>
    <property type="evidence" value="ECO:0007669"/>
    <property type="project" value="UniProtKB-KW"/>
</dbReference>
<dbReference type="InterPro" id="IPR001611">
    <property type="entry name" value="Leu-rich_rpt"/>
</dbReference>
<protein>
    <submittedName>
        <fullName evidence="11">Membrane-associated kinase regulator 1</fullName>
    </submittedName>
</protein>
<evidence type="ECO:0000256" key="5">
    <source>
        <dbReference type="ARBA" id="ARBA00022737"/>
    </source>
</evidence>
<keyword evidence="7" id="KW-0472">Membrane</keyword>
<evidence type="ECO:0000256" key="1">
    <source>
        <dbReference type="ARBA" id="ARBA00004167"/>
    </source>
</evidence>
<dbReference type="InterPro" id="IPR024788">
    <property type="entry name" value="Malectin-like_Carb-bd_dom"/>
</dbReference>
<dbReference type="Pfam" id="PF12819">
    <property type="entry name" value="Malectin_like"/>
    <property type="match status" value="1"/>
</dbReference>
<keyword evidence="4" id="KW-0732">Signal</keyword>
<keyword evidence="8" id="KW-0675">Receptor</keyword>
<comment type="subcellular location">
    <subcellularLocation>
        <location evidence="1">Membrane</location>
        <topology evidence="1">Single-pass membrane protein</topology>
    </subcellularLocation>
</comment>
<evidence type="ECO:0000256" key="7">
    <source>
        <dbReference type="ARBA" id="ARBA00023136"/>
    </source>
</evidence>
<dbReference type="InterPro" id="IPR032675">
    <property type="entry name" value="LRR_dom_sf"/>
</dbReference>
<feature type="domain" description="Leucine-rich repeat-containing N-terminal plant-type" evidence="9">
    <location>
        <begin position="242"/>
        <end position="280"/>
    </location>
</feature>
<dbReference type="Pfam" id="PF08263">
    <property type="entry name" value="LRRNT_2"/>
    <property type="match status" value="1"/>
</dbReference>
<comment type="caution">
    <text evidence="11">The sequence shown here is derived from an EMBL/GenBank/DDBJ whole genome shotgun (WGS) entry which is preliminary data.</text>
</comment>
<evidence type="ECO:0000259" key="9">
    <source>
        <dbReference type="Pfam" id="PF08263"/>
    </source>
</evidence>
<reference evidence="11" key="1">
    <citation type="submission" date="2019-09" db="EMBL/GenBank/DDBJ databases">
        <title>Draft genome information of white flower Hibiscus syriacus.</title>
        <authorList>
            <person name="Kim Y.-M."/>
        </authorList>
    </citation>
    <scope>NUCLEOTIDE SEQUENCE [LARGE SCALE GENOMIC DNA]</scope>
    <source>
        <strain evidence="11">YM2019G1</strain>
    </source>
</reference>
<dbReference type="FunFam" id="3.80.10.10:FF:000129">
    <property type="entry name" value="Leucine-rich repeat receptor-like kinase"/>
    <property type="match status" value="1"/>
</dbReference>
<gene>
    <name evidence="11" type="ORF">F3Y22_tig00110600pilonHSYRG00136</name>
</gene>